<keyword evidence="2" id="KW-0732">Signal</keyword>
<dbReference type="InterPro" id="IPR051675">
    <property type="entry name" value="Endo/Exo/Phosphatase_dom_1"/>
</dbReference>
<accession>A0ABQ2YI33</accession>
<dbReference type="InterPro" id="IPR010994">
    <property type="entry name" value="RuvA_2-like"/>
</dbReference>
<feature type="compositionally biased region" description="Low complexity" evidence="1">
    <location>
        <begin position="92"/>
        <end position="110"/>
    </location>
</feature>
<dbReference type="SMART" id="SM00278">
    <property type="entry name" value="HhH1"/>
    <property type="match status" value="2"/>
</dbReference>
<dbReference type="NCBIfam" id="TIGR00426">
    <property type="entry name" value="competence protein ComEA helix-hairpin-helix repeat region"/>
    <property type="match status" value="1"/>
</dbReference>
<feature type="domain" description="Helix-hairpin-helix DNA-binding motif class 1" evidence="3">
    <location>
        <begin position="29"/>
        <end position="48"/>
    </location>
</feature>
<dbReference type="Proteomes" id="UP000600877">
    <property type="component" value="Unassembled WGS sequence"/>
</dbReference>
<dbReference type="SUPFAM" id="SSF47781">
    <property type="entry name" value="RuvA domain 2-like"/>
    <property type="match status" value="1"/>
</dbReference>
<evidence type="ECO:0000256" key="2">
    <source>
        <dbReference type="SAM" id="SignalP"/>
    </source>
</evidence>
<dbReference type="PANTHER" id="PTHR21180:SF32">
    <property type="entry name" value="ENDONUCLEASE_EXONUCLEASE_PHOSPHATASE FAMILY DOMAIN-CONTAINING PROTEIN 1"/>
    <property type="match status" value="1"/>
</dbReference>
<comment type="caution">
    <text evidence="4">The sequence shown here is derived from an EMBL/GenBank/DDBJ whole genome shotgun (WGS) entry which is preliminary data.</text>
</comment>
<evidence type="ECO:0000313" key="4">
    <source>
        <dbReference type="EMBL" id="GGX83788.1"/>
    </source>
</evidence>
<dbReference type="EMBL" id="BMYW01000002">
    <property type="protein sequence ID" value="GGX83788.1"/>
    <property type="molecule type" value="Genomic_DNA"/>
</dbReference>
<dbReference type="Pfam" id="PF12836">
    <property type="entry name" value="HHH_3"/>
    <property type="match status" value="1"/>
</dbReference>
<feature type="domain" description="Helix-hairpin-helix DNA-binding motif class 1" evidence="3">
    <location>
        <begin position="59"/>
        <end position="78"/>
    </location>
</feature>
<protein>
    <recommendedName>
        <fullName evidence="3">Helix-hairpin-helix DNA-binding motif class 1 domain-containing protein</fullName>
    </recommendedName>
</protein>
<evidence type="ECO:0000259" key="3">
    <source>
        <dbReference type="SMART" id="SM00278"/>
    </source>
</evidence>
<gene>
    <name evidence="4" type="ORF">GCM10011290_09330</name>
</gene>
<evidence type="ECO:0000313" key="5">
    <source>
        <dbReference type="Proteomes" id="UP000600877"/>
    </source>
</evidence>
<feature type="region of interest" description="Disordered" evidence="1">
    <location>
        <begin position="92"/>
        <end position="120"/>
    </location>
</feature>
<sequence>MKLFFAALLSLLFSVAALAAVNANTASQQELESLNGIGPVKAKAIIDYRTKNGPFKSYADLENVPGIGAKTLEKLKADLQVGGGAAKAAAKTPAAKAPAAKPAATAKPTVVPAPAPAKKP</sequence>
<reference evidence="5" key="1">
    <citation type="journal article" date="2019" name="Int. J. Syst. Evol. Microbiol.">
        <title>The Global Catalogue of Microorganisms (GCM) 10K type strain sequencing project: providing services to taxonomists for standard genome sequencing and annotation.</title>
        <authorList>
            <consortium name="The Broad Institute Genomics Platform"/>
            <consortium name="The Broad Institute Genome Sequencing Center for Infectious Disease"/>
            <person name="Wu L."/>
            <person name="Ma J."/>
        </authorList>
    </citation>
    <scope>NUCLEOTIDE SEQUENCE [LARGE SCALE GENOMIC DNA]</scope>
    <source>
        <strain evidence="5">KCTC 32041</strain>
    </source>
</reference>
<keyword evidence="5" id="KW-1185">Reference proteome</keyword>
<dbReference type="PANTHER" id="PTHR21180">
    <property type="entry name" value="ENDONUCLEASE/EXONUCLEASE/PHOSPHATASE FAMILY DOMAIN-CONTAINING PROTEIN 1"/>
    <property type="match status" value="1"/>
</dbReference>
<feature type="chain" id="PRO_5046928161" description="Helix-hairpin-helix DNA-binding motif class 1 domain-containing protein" evidence="2">
    <location>
        <begin position="20"/>
        <end position="120"/>
    </location>
</feature>
<dbReference type="InterPro" id="IPR003583">
    <property type="entry name" value="Hlx-hairpin-Hlx_DNA-bd_motif"/>
</dbReference>
<proteinExistence type="predicted"/>
<dbReference type="Gene3D" id="1.10.150.280">
    <property type="entry name" value="AF1531-like domain"/>
    <property type="match status" value="1"/>
</dbReference>
<name>A0ABQ2YI33_9NEIS</name>
<organism evidence="4 5">
    <name type="scientific">Vogesella alkaliphila</name>
    <dbReference type="NCBI Taxonomy" id="1193621"/>
    <lineage>
        <taxon>Bacteria</taxon>
        <taxon>Pseudomonadati</taxon>
        <taxon>Pseudomonadota</taxon>
        <taxon>Betaproteobacteria</taxon>
        <taxon>Neisseriales</taxon>
        <taxon>Chromobacteriaceae</taxon>
        <taxon>Vogesella</taxon>
    </lineage>
</organism>
<feature type="compositionally biased region" description="Pro residues" evidence="1">
    <location>
        <begin position="111"/>
        <end position="120"/>
    </location>
</feature>
<evidence type="ECO:0000256" key="1">
    <source>
        <dbReference type="SAM" id="MobiDB-lite"/>
    </source>
</evidence>
<feature type="signal peptide" evidence="2">
    <location>
        <begin position="1"/>
        <end position="19"/>
    </location>
</feature>
<dbReference type="InterPro" id="IPR004509">
    <property type="entry name" value="Competence_ComEA_HhH"/>
</dbReference>